<dbReference type="PANTHER" id="PTHR43205">
    <property type="entry name" value="PROSTAGLANDIN REDUCTASE"/>
    <property type="match status" value="1"/>
</dbReference>
<evidence type="ECO:0000259" key="2">
    <source>
        <dbReference type="Pfam" id="PF00107"/>
    </source>
</evidence>
<evidence type="ECO:0000313" key="4">
    <source>
        <dbReference type="EMBL" id="GAA0486189.1"/>
    </source>
</evidence>
<evidence type="ECO:0000256" key="1">
    <source>
        <dbReference type="ARBA" id="ARBA00023002"/>
    </source>
</evidence>
<dbReference type="InterPro" id="IPR036291">
    <property type="entry name" value="NAD(P)-bd_dom_sf"/>
</dbReference>
<dbReference type="InterPro" id="IPR045010">
    <property type="entry name" value="MDR_fam"/>
</dbReference>
<sequence>MTAAGSSLSDFVALSAGKQIDDDANYQWRVAARPVGNVVPTDFEWAVTDIPEPGEGEVLLKTHYLGLAPVMRFYMQGTGAAGERVLEPGDVIHGRGVAQIVKSRHPDWREGEMVQGQMGWQTYKVSKMTPQEKFFRMPPNGLSAALGSGVLGMTGLSAHAGLFACGDPKEGDRMVLSGAAGGVGSMVSQMAANVVGCDVIGMAGGAEKCGFILDHGCSHAIDYKSENIEARLDELRPDGIDLYFDNVGGETLEACLERLRLHSRVVLCGSISEYTKEEPFKLSNYTRLRATETRMQGFFVYNHLDRWDAVMDDLAGWIHDGKLKPVQDVEQGFQHMPRALANLYYGQNVGVQCCSVRGEPETWN</sequence>
<comment type="caution">
    <text evidence="4">The sequence shown here is derived from an EMBL/GenBank/DDBJ whole genome shotgun (WGS) entry which is preliminary data.</text>
</comment>
<dbReference type="Pfam" id="PF00107">
    <property type="entry name" value="ADH_zinc_N"/>
    <property type="match status" value="1"/>
</dbReference>
<dbReference type="InterPro" id="IPR013149">
    <property type="entry name" value="ADH-like_C"/>
</dbReference>
<keyword evidence="5" id="KW-1185">Reference proteome</keyword>
<proteinExistence type="predicted"/>
<gene>
    <name evidence="4" type="ORF">GCM10009096_31210</name>
</gene>
<dbReference type="CDD" id="cd05288">
    <property type="entry name" value="PGDH"/>
    <property type="match status" value="1"/>
</dbReference>
<dbReference type="InterPro" id="IPR041694">
    <property type="entry name" value="ADH_N_2"/>
</dbReference>
<dbReference type="Gene3D" id="3.40.50.720">
    <property type="entry name" value="NAD(P)-binding Rossmann-like Domain"/>
    <property type="match status" value="1"/>
</dbReference>
<keyword evidence="1" id="KW-0560">Oxidoreductase</keyword>
<dbReference type="SUPFAM" id="SSF50129">
    <property type="entry name" value="GroES-like"/>
    <property type="match status" value="1"/>
</dbReference>
<evidence type="ECO:0000313" key="5">
    <source>
        <dbReference type="Proteomes" id="UP001500713"/>
    </source>
</evidence>
<organism evidence="4 5">
    <name type="scientific">Parasphingorhabdus litoris</name>
    <dbReference type="NCBI Taxonomy" id="394733"/>
    <lineage>
        <taxon>Bacteria</taxon>
        <taxon>Pseudomonadati</taxon>
        <taxon>Pseudomonadota</taxon>
        <taxon>Alphaproteobacteria</taxon>
        <taxon>Sphingomonadales</taxon>
        <taxon>Sphingomonadaceae</taxon>
        <taxon>Parasphingorhabdus</taxon>
    </lineage>
</organism>
<accession>A0ABN1AYI7</accession>
<feature type="domain" description="Oxidoreductase N-terminal" evidence="3">
    <location>
        <begin position="27"/>
        <end position="129"/>
    </location>
</feature>
<dbReference type="Gene3D" id="3.90.180.10">
    <property type="entry name" value="Medium-chain alcohol dehydrogenases, catalytic domain"/>
    <property type="match status" value="1"/>
</dbReference>
<feature type="domain" description="Alcohol dehydrogenase-like C-terminal" evidence="2">
    <location>
        <begin position="182"/>
        <end position="314"/>
    </location>
</feature>
<dbReference type="InterPro" id="IPR011032">
    <property type="entry name" value="GroES-like_sf"/>
</dbReference>
<dbReference type="PANTHER" id="PTHR43205:SF7">
    <property type="entry name" value="PROSTAGLANDIN REDUCTASE 1"/>
    <property type="match status" value="1"/>
</dbReference>
<dbReference type="Proteomes" id="UP001500713">
    <property type="component" value="Unassembled WGS sequence"/>
</dbReference>
<dbReference type="RefSeq" id="WP_229955647.1">
    <property type="nucleotide sequence ID" value="NZ_BAAAEM010000003.1"/>
</dbReference>
<dbReference type="EMBL" id="BAAAEM010000003">
    <property type="protein sequence ID" value="GAA0486189.1"/>
    <property type="molecule type" value="Genomic_DNA"/>
</dbReference>
<dbReference type="SUPFAM" id="SSF51735">
    <property type="entry name" value="NAD(P)-binding Rossmann-fold domains"/>
    <property type="match status" value="1"/>
</dbReference>
<dbReference type="Pfam" id="PF16884">
    <property type="entry name" value="ADH_N_2"/>
    <property type="match status" value="1"/>
</dbReference>
<evidence type="ECO:0000259" key="3">
    <source>
        <dbReference type="Pfam" id="PF16884"/>
    </source>
</evidence>
<protein>
    <submittedName>
        <fullName evidence="4">NADP-dependent oxidoreductase</fullName>
    </submittedName>
</protein>
<name>A0ABN1AYI7_9SPHN</name>
<reference evidence="4 5" key="1">
    <citation type="journal article" date="2019" name="Int. J. Syst. Evol. Microbiol.">
        <title>The Global Catalogue of Microorganisms (GCM) 10K type strain sequencing project: providing services to taxonomists for standard genome sequencing and annotation.</title>
        <authorList>
            <consortium name="The Broad Institute Genomics Platform"/>
            <consortium name="The Broad Institute Genome Sequencing Center for Infectious Disease"/>
            <person name="Wu L."/>
            <person name="Ma J."/>
        </authorList>
    </citation>
    <scope>NUCLEOTIDE SEQUENCE [LARGE SCALE GENOMIC DNA]</scope>
    <source>
        <strain evidence="4 5">JCM 14162</strain>
    </source>
</reference>